<dbReference type="EMBL" id="JBHSWE010000001">
    <property type="protein sequence ID" value="MFC6670947.1"/>
    <property type="molecule type" value="Genomic_DNA"/>
</dbReference>
<evidence type="ECO:0000313" key="8">
    <source>
        <dbReference type="EMBL" id="MFC6670947.1"/>
    </source>
</evidence>
<proteinExistence type="inferred from homology"/>
<dbReference type="PANTHER" id="PTHR32322:SF2">
    <property type="entry name" value="EAMA DOMAIN-CONTAINING PROTEIN"/>
    <property type="match status" value="1"/>
</dbReference>
<feature type="transmembrane region" description="Helical" evidence="6">
    <location>
        <begin position="71"/>
        <end position="90"/>
    </location>
</feature>
<dbReference type="InterPro" id="IPR037185">
    <property type="entry name" value="EmrE-like"/>
</dbReference>
<evidence type="ECO:0000313" key="9">
    <source>
        <dbReference type="Proteomes" id="UP001596422"/>
    </source>
</evidence>
<keyword evidence="3 6" id="KW-0812">Transmembrane</keyword>
<evidence type="ECO:0000256" key="4">
    <source>
        <dbReference type="ARBA" id="ARBA00022989"/>
    </source>
</evidence>
<dbReference type="Pfam" id="PF00892">
    <property type="entry name" value="EamA"/>
    <property type="match status" value="1"/>
</dbReference>
<reference evidence="9" key="1">
    <citation type="journal article" date="2019" name="Int. J. Syst. Evol. Microbiol.">
        <title>The Global Catalogue of Microorganisms (GCM) 10K type strain sequencing project: providing services to taxonomists for standard genome sequencing and annotation.</title>
        <authorList>
            <consortium name="The Broad Institute Genomics Platform"/>
            <consortium name="The Broad Institute Genome Sequencing Center for Infectious Disease"/>
            <person name="Wu L."/>
            <person name="Ma J."/>
        </authorList>
    </citation>
    <scope>NUCLEOTIDE SEQUENCE [LARGE SCALE GENOMIC DNA]</scope>
    <source>
        <strain evidence="9">NBRC 111756</strain>
    </source>
</reference>
<feature type="transmembrane region" description="Helical" evidence="6">
    <location>
        <begin position="102"/>
        <end position="120"/>
    </location>
</feature>
<keyword evidence="5 6" id="KW-0472">Membrane</keyword>
<accession>A0ABW2A0F6</accession>
<evidence type="ECO:0000256" key="3">
    <source>
        <dbReference type="ARBA" id="ARBA00022692"/>
    </source>
</evidence>
<dbReference type="InterPro" id="IPR050638">
    <property type="entry name" value="AA-Vitamin_Transporters"/>
</dbReference>
<comment type="caution">
    <text evidence="8">The sequence shown here is derived from an EMBL/GenBank/DDBJ whole genome shotgun (WGS) entry which is preliminary data.</text>
</comment>
<gene>
    <name evidence="8" type="ORF">ACFQDL_13395</name>
</gene>
<comment type="similarity">
    <text evidence="2">Belongs to the EamA transporter family.</text>
</comment>
<evidence type="ECO:0000259" key="7">
    <source>
        <dbReference type="Pfam" id="PF00892"/>
    </source>
</evidence>
<feature type="domain" description="EamA" evidence="7">
    <location>
        <begin position="74"/>
        <end position="204"/>
    </location>
</feature>
<feature type="transmembrane region" description="Helical" evidence="6">
    <location>
        <begin position="132"/>
        <end position="151"/>
    </location>
</feature>
<keyword evidence="4 6" id="KW-1133">Transmembrane helix</keyword>
<dbReference type="SUPFAM" id="SSF103481">
    <property type="entry name" value="Multidrug resistance efflux transporter EmrE"/>
    <property type="match status" value="2"/>
</dbReference>
<evidence type="ECO:0000256" key="5">
    <source>
        <dbReference type="ARBA" id="ARBA00023136"/>
    </source>
</evidence>
<dbReference type="InterPro" id="IPR000620">
    <property type="entry name" value="EamA_dom"/>
</dbReference>
<sequence>MLIGGYSICYFSALEEGMTPGMLATLLGIQPILTLVLTERRLQAARLAGLVLALAGLVLVVYQSLVMTRLSAGGLGFALGALLCMTAGAIMQKGLKQSPGEVLLLQYGASLVLCLLLLPFKPFEFELTAGFLVPLLWLGLVISVVAQLLLYRLIQTGSLVNVTSLFYLVPVATAAMDYLFLGNALSAGSLAGMAAILTGLVLVFRAAAPVAGT</sequence>
<dbReference type="RefSeq" id="WP_379909449.1">
    <property type="nucleotide sequence ID" value="NZ_JBHSWE010000001.1"/>
</dbReference>
<comment type="subcellular location">
    <subcellularLocation>
        <location evidence="1">Membrane</location>
        <topology evidence="1">Multi-pass membrane protein</topology>
    </subcellularLocation>
</comment>
<evidence type="ECO:0000256" key="1">
    <source>
        <dbReference type="ARBA" id="ARBA00004141"/>
    </source>
</evidence>
<feature type="transmembrane region" description="Helical" evidence="6">
    <location>
        <begin position="158"/>
        <end position="181"/>
    </location>
</feature>
<feature type="transmembrane region" description="Helical" evidence="6">
    <location>
        <begin position="187"/>
        <end position="208"/>
    </location>
</feature>
<evidence type="ECO:0000256" key="6">
    <source>
        <dbReference type="SAM" id="Phobius"/>
    </source>
</evidence>
<protein>
    <submittedName>
        <fullName evidence="8">EamA family transporter</fullName>
    </submittedName>
</protein>
<evidence type="ECO:0000256" key="2">
    <source>
        <dbReference type="ARBA" id="ARBA00007362"/>
    </source>
</evidence>
<name>A0ABW2A0F6_9GAMM</name>
<keyword evidence="9" id="KW-1185">Reference proteome</keyword>
<dbReference type="PANTHER" id="PTHR32322">
    <property type="entry name" value="INNER MEMBRANE TRANSPORTER"/>
    <property type="match status" value="1"/>
</dbReference>
<organism evidence="8 9">
    <name type="scientific">Marinobacterium aestuariivivens</name>
    <dbReference type="NCBI Taxonomy" id="1698799"/>
    <lineage>
        <taxon>Bacteria</taxon>
        <taxon>Pseudomonadati</taxon>
        <taxon>Pseudomonadota</taxon>
        <taxon>Gammaproteobacteria</taxon>
        <taxon>Oceanospirillales</taxon>
        <taxon>Oceanospirillaceae</taxon>
        <taxon>Marinobacterium</taxon>
    </lineage>
</organism>
<feature type="transmembrane region" description="Helical" evidence="6">
    <location>
        <begin position="20"/>
        <end position="37"/>
    </location>
</feature>
<feature type="transmembrane region" description="Helical" evidence="6">
    <location>
        <begin position="44"/>
        <end position="65"/>
    </location>
</feature>
<dbReference type="Proteomes" id="UP001596422">
    <property type="component" value="Unassembled WGS sequence"/>
</dbReference>